<feature type="domain" description="UvrD-like helicase ATP-binding" evidence="17">
    <location>
        <begin position="9"/>
        <end position="494"/>
    </location>
</feature>
<dbReference type="PANTHER" id="PTHR11070:SF2">
    <property type="entry name" value="ATP-DEPENDENT DNA HELICASE SRS2"/>
    <property type="match status" value="1"/>
</dbReference>
<dbReference type="GO" id="GO:0003678">
    <property type="term" value="F:DNA helicase activity"/>
    <property type="evidence" value="ECO:0007669"/>
    <property type="project" value="UniProtKB-EC"/>
</dbReference>
<keyword evidence="3" id="KW-0227">DNA damage</keyword>
<feature type="binding site" evidence="15">
    <location>
        <begin position="30"/>
        <end position="37"/>
    </location>
    <ligand>
        <name>ATP</name>
        <dbReference type="ChEBI" id="CHEBI:30616"/>
    </ligand>
</feature>
<evidence type="ECO:0000256" key="3">
    <source>
        <dbReference type="ARBA" id="ARBA00022763"/>
    </source>
</evidence>
<keyword evidence="2 15" id="KW-0547">Nucleotide-binding</keyword>
<evidence type="ECO:0000256" key="10">
    <source>
        <dbReference type="ARBA" id="ARBA00023235"/>
    </source>
</evidence>
<keyword evidence="1" id="KW-0540">Nuclease</keyword>
<dbReference type="GO" id="GO:0016787">
    <property type="term" value="F:hydrolase activity"/>
    <property type="evidence" value="ECO:0007669"/>
    <property type="project" value="UniProtKB-KW"/>
</dbReference>
<dbReference type="NCBIfam" id="TIGR02784">
    <property type="entry name" value="addA_alphas"/>
    <property type="match status" value="1"/>
</dbReference>
<dbReference type="InterPro" id="IPR027417">
    <property type="entry name" value="P-loop_NTPase"/>
</dbReference>
<keyword evidence="8" id="KW-0238">DNA-binding</keyword>
<comment type="catalytic activity">
    <reaction evidence="14">
        <text>ATP + H2O = ADP + phosphate + H(+)</text>
        <dbReference type="Rhea" id="RHEA:13065"/>
        <dbReference type="ChEBI" id="CHEBI:15377"/>
        <dbReference type="ChEBI" id="CHEBI:15378"/>
        <dbReference type="ChEBI" id="CHEBI:30616"/>
        <dbReference type="ChEBI" id="CHEBI:43474"/>
        <dbReference type="ChEBI" id="CHEBI:456216"/>
        <dbReference type="EC" id="5.6.2.4"/>
    </reaction>
</comment>
<evidence type="ECO:0000256" key="1">
    <source>
        <dbReference type="ARBA" id="ARBA00022722"/>
    </source>
</evidence>
<reference evidence="19 20" key="1">
    <citation type="submission" date="2020-03" db="EMBL/GenBank/DDBJ databases">
        <title>Genomic Encyclopedia of Type Strains, Phase IV (KMG-IV): sequencing the most valuable type-strain genomes for metagenomic binning, comparative biology and taxonomic classification.</title>
        <authorList>
            <person name="Goeker M."/>
        </authorList>
    </citation>
    <scope>NUCLEOTIDE SEQUENCE [LARGE SCALE GENOMIC DNA]</scope>
    <source>
        <strain evidence="19 20">DSM 27651</strain>
    </source>
</reference>
<evidence type="ECO:0000259" key="18">
    <source>
        <dbReference type="PROSITE" id="PS51217"/>
    </source>
</evidence>
<keyword evidence="9" id="KW-0234">DNA repair</keyword>
<accession>A0ABX0XL23</accession>
<comment type="caution">
    <text evidence="19">The sequence shown here is derived from an EMBL/GenBank/DDBJ whole genome shotgun (WGS) entry which is preliminary data.</text>
</comment>
<dbReference type="InterPro" id="IPR038726">
    <property type="entry name" value="PDDEXK_AddAB-type"/>
</dbReference>
<keyword evidence="5 15" id="KW-0347">Helicase</keyword>
<evidence type="ECO:0000256" key="4">
    <source>
        <dbReference type="ARBA" id="ARBA00022801"/>
    </source>
</evidence>
<evidence type="ECO:0000256" key="7">
    <source>
        <dbReference type="ARBA" id="ARBA00022840"/>
    </source>
</evidence>
<evidence type="ECO:0000256" key="9">
    <source>
        <dbReference type="ARBA" id="ARBA00023204"/>
    </source>
</evidence>
<evidence type="ECO:0000256" key="8">
    <source>
        <dbReference type="ARBA" id="ARBA00023125"/>
    </source>
</evidence>
<evidence type="ECO:0000259" key="17">
    <source>
        <dbReference type="PROSITE" id="PS51198"/>
    </source>
</evidence>
<dbReference type="Gene3D" id="3.40.50.300">
    <property type="entry name" value="P-loop containing nucleotide triphosphate hydrolases"/>
    <property type="match status" value="4"/>
</dbReference>
<dbReference type="RefSeq" id="WP_167953411.1">
    <property type="nucleotide sequence ID" value="NZ_JAATJE010000001.1"/>
</dbReference>
<dbReference type="Gene3D" id="3.90.320.10">
    <property type="match status" value="1"/>
</dbReference>
<sequence length="1147" mass="122957">MRADEVKPLQPLRDEQLQASDPAGDVWLSASAGTGKTHVLTARVLRLLLRPGLDPSTILCLTFTKAGAAEMAERVQSRLARWVRLDEAALKKELFSLGETHDDPAVIARARTLFARVLEVPGGLRIGTIHAFAGSLLASFPVEAGLTPGFRPMEAREEALLARQTLAELVLAAEKDGDDTLIEALSALGLRLGEGGAEAWLRRCAQALDVLDALPADIRGFVGEAMELPPGDVADAIAAACGRHPLDGALLDRLRHANHAWGTATGLKHADAIDRWRGTAHADRGGLLGAIRAVVRTTEGALRKASAKLLAHEPDYEMLAEELGDACARLEAMREQAALADLLSAGLEAGRRYARAYAAAKRSAGLVDFNDLIQRVGRLLEDPSIGAWIRYMLDQATDHILVDEGQDTNARQWAIVKALAAEYFTGAGARGGRVRTLFTVGDHKQAIFGFQGTDPLFFRAAEERFAALAAGLDPADAGKGPMARLSLNRSFRSVPPVLDVVDALIDEVGPEALGLFDAPPRHESAIGGAGAVELWPAVGSQDDDDTDAGGDEEGWIGDATRRLATRIADQIAAWLRDGLWLSAKNRPIEAQDIMILVRRRGDLASLLVARLHAAKVPVAGVDRLRLSAPLAVQDLLAAARFAAQPEDSLTLASLLVSPLVGWDQDRLAQAARRPAGVSLWRHLRDNDVPDELTAILAMADLVTPYAFFERILSGPMQGRRRLLARLGPEAADPIDELLNAALQFERTGTPGLQRFLDWFDRDDVEIVRDPSAPLDAVRVMTVHGAKGLQAPVVILADATVDPERSPRRELLWQAGDLLDPLPVFRPRRAELAGSLLRDAQDADRRDRQEHWRLLYVAATRAEERLVIAGALGPAARGTPPANSWYAAVARALGRVETVSIEDDRWGTIVAHRIEPAARRGAKATEARPAPVVARPAWLDRAAPEEARPARPLSPSAPSEDDAPNPPPSAPMQAAAARGRLLHALFERLPEVPAADRRARADAWLSGSGGVGDPAERARLIDDVLAVVEDPAFADLFGPDALAEAPLAAVVDGIVVAGTVDRLRVAADRVTVVDFKTGRRVPAGLDQVPDAHLRQMGAYAAALRVIFPDRAVTAALLYTGGPAMITVDDAVLARFHPARLSQGAGLPT</sequence>
<evidence type="ECO:0000256" key="11">
    <source>
        <dbReference type="ARBA" id="ARBA00034617"/>
    </source>
</evidence>
<evidence type="ECO:0000313" key="20">
    <source>
        <dbReference type="Proteomes" id="UP000734218"/>
    </source>
</evidence>
<keyword evidence="7 15" id="KW-0067">ATP-binding</keyword>
<name>A0ABX0XL23_9SPHN</name>
<keyword evidence="20" id="KW-1185">Reference proteome</keyword>
<evidence type="ECO:0000256" key="14">
    <source>
        <dbReference type="ARBA" id="ARBA00048988"/>
    </source>
</evidence>
<protein>
    <recommendedName>
        <fullName evidence="12">DNA 3'-5' helicase</fullName>
        <ecNumber evidence="12">5.6.2.4</ecNumber>
    </recommendedName>
    <alternativeName>
        <fullName evidence="13">DNA 3'-5' helicase II</fullName>
    </alternativeName>
</protein>
<evidence type="ECO:0000256" key="15">
    <source>
        <dbReference type="PROSITE-ProRule" id="PRU00560"/>
    </source>
</evidence>
<evidence type="ECO:0000256" key="12">
    <source>
        <dbReference type="ARBA" id="ARBA00034808"/>
    </source>
</evidence>
<dbReference type="InterPro" id="IPR011604">
    <property type="entry name" value="PDDEXK-like_dom_sf"/>
</dbReference>
<dbReference type="InterPro" id="IPR014016">
    <property type="entry name" value="UvrD-like_ATP-bd"/>
</dbReference>
<feature type="domain" description="UvrD-like helicase C-terminal" evidence="18">
    <location>
        <begin position="495"/>
        <end position="787"/>
    </location>
</feature>
<dbReference type="Proteomes" id="UP000734218">
    <property type="component" value="Unassembled WGS sequence"/>
</dbReference>
<dbReference type="SUPFAM" id="SSF52540">
    <property type="entry name" value="P-loop containing nucleoside triphosphate hydrolases"/>
    <property type="match status" value="1"/>
</dbReference>
<evidence type="ECO:0000256" key="13">
    <source>
        <dbReference type="ARBA" id="ARBA00034923"/>
    </source>
</evidence>
<evidence type="ECO:0000256" key="6">
    <source>
        <dbReference type="ARBA" id="ARBA00022839"/>
    </source>
</evidence>
<evidence type="ECO:0000256" key="2">
    <source>
        <dbReference type="ARBA" id="ARBA00022741"/>
    </source>
</evidence>
<keyword evidence="4 15" id="KW-0378">Hydrolase</keyword>
<gene>
    <name evidence="19" type="ORF">GGR88_000900</name>
</gene>
<dbReference type="InterPro" id="IPR014017">
    <property type="entry name" value="DNA_helicase_UvrD-like_C"/>
</dbReference>
<dbReference type="PROSITE" id="PS51217">
    <property type="entry name" value="UVRD_HELICASE_CTER"/>
    <property type="match status" value="1"/>
</dbReference>
<evidence type="ECO:0000313" key="19">
    <source>
        <dbReference type="EMBL" id="NJC33426.1"/>
    </source>
</evidence>
<dbReference type="Pfam" id="PF13361">
    <property type="entry name" value="UvrD_C"/>
    <property type="match status" value="1"/>
</dbReference>
<dbReference type="PANTHER" id="PTHR11070">
    <property type="entry name" value="UVRD / RECB / PCRA DNA HELICASE FAMILY MEMBER"/>
    <property type="match status" value="1"/>
</dbReference>
<organism evidence="19 20">
    <name type="scientific">Sphingomonas jejuensis</name>
    <dbReference type="NCBI Taxonomy" id="904715"/>
    <lineage>
        <taxon>Bacteria</taxon>
        <taxon>Pseudomonadati</taxon>
        <taxon>Pseudomonadota</taxon>
        <taxon>Alphaproteobacteria</taxon>
        <taxon>Sphingomonadales</taxon>
        <taxon>Sphingomonadaceae</taxon>
        <taxon>Sphingomonas</taxon>
    </lineage>
</organism>
<evidence type="ECO:0000256" key="16">
    <source>
        <dbReference type="SAM" id="MobiDB-lite"/>
    </source>
</evidence>
<feature type="region of interest" description="Disordered" evidence="16">
    <location>
        <begin position="934"/>
        <end position="973"/>
    </location>
</feature>
<proteinExistence type="predicted"/>
<dbReference type="EMBL" id="JAATJE010000001">
    <property type="protein sequence ID" value="NJC33426.1"/>
    <property type="molecule type" value="Genomic_DNA"/>
</dbReference>
<keyword evidence="10" id="KW-0413">Isomerase</keyword>
<comment type="catalytic activity">
    <reaction evidence="11">
        <text>Couples ATP hydrolysis with the unwinding of duplex DNA by translocating in the 3'-5' direction.</text>
        <dbReference type="EC" id="5.6.2.4"/>
    </reaction>
</comment>
<dbReference type="InterPro" id="IPR000212">
    <property type="entry name" value="DNA_helicase_UvrD/REP"/>
</dbReference>
<dbReference type="EC" id="5.6.2.4" evidence="12"/>
<keyword evidence="6" id="KW-0269">Exonuclease</keyword>
<dbReference type="Pfam" id="PF12705">
    <property type="entry name" value="PDDEXK_1"/>
    <property type="match status" value="1"/>
</dbReference>
<evidence type="ECO:0000256" key="5">
    <source>
        <dbReference type="ARBA" id="ARBA00022806"/>
    </source>
</evidence>
<dbReference type="PROSITE" id="PS51198">
    <property type="entry name" value="UVRD_HELICASE_ATP_BIND"/>
    <property type="match status" value="1"/>
</dbReference>
<dbReference type="Pfam" id="PF00580">
    <property type="entry name" value="UvrD-helicase"/>
    <property type="match status" value="1"/>
</dbReference>
<dbReference type="InterPro" id="IPR014151">
    <property type="entry name" value="DNA_helicase_AddA"/>
</dbReference>